<protein>
    <recommendedName>
        <fullName evidence="8">26S proteasome complex subunit dss-1</fullName>
    </recommendedName>
</protein>
<dbReference type="GO" id="GO:0005840">
    <property type="term" value="C:ribosome"/>
    <property type="evidence" value="ECO:0007669"/>
    <property type="project" value="UniProtKB-KW"/>
</dbReference>
<evidence type="ECO:0000256" key="5">
    <source>
        <dbReference type="ARBA" id="ARBA00023274"/>
    </source>
</evidence>
<comment type="similarity">
    <text evidence="6 8">Belongs to the DSS1/SEM1 family.</text>
</comment>
<comment type="function">
    <text evidence="8">Component of the 26S proteasome, a multiprotein complex involved in the ATP-dependent degradation of ubiquitinated proteins.</text>
</comment>
<dbReference type="PANTHER" id="PTHR28554:SF1">
    <property type="entry name" value="LARGE RIBOSOMAL SUBUNIT PROTEIN ML45"/>
    <property type="match status" value="1"/>
</dbReference>
<comment type="subcellular location">
    <subcellularLocation>
        <location evidence="1">Mitochondrion</location>
    </subcellularLocation>
    <subcellularLocation>
        <location evidence="8">Nucleus</location>
    </subcellularLocation>
</comment>
<evidence type="ECO:0000256" key="7">
    <source>
        <dbReference type="ARBA" id="ARBA00038073"/>
    </source>
</evidence>
<evidence type="ECO:0000256" key="6">
    <source>
        <dbReference type="ARBA" id="ARBA00034491"/>
    </source>
</evidence>
<dbReference type="WBParaSite" id="SMUV_0000078001-mRNA-1">
    <property type="protein sequence ID" value="SMUV_0000078001-mRNA-1"/>
    <property type="gene ID" value="SMUV_0000078001"/>
</dbReference>
<keyword evidence="8" id="KW-0539">Nucleus</keyword>
<dbReference type="Pfam" id="PF05160">
    <property type="entry name" value="DSS1_SEM1"/>
    <property type="match status" value="1"/>
</dbReference>
<evidence type="ECO:0000313" key="11">
    <source>
        <dbReference type="Proteomes" id="UP000046393"/>
    </source>
</evidence>
<organism evidence="11 12">
    <name type="scientific">Syphacia muris</name>
    <dbReference type="NCBI Taxonomy" id="451379"/>
    <lineage>
        <taxon>Eukaryota</taxon>
        <taxon>Metazoa</taxon>
        <taxon>Ecdysozoa</taxon>
        <taxon>Nematoda</taxon>
        <taxon>Chromadorea</taxon>
        <taxon>Rhabditida</taxon>
        <taxon>Spirurina</taxon>
        <taxon>Oxyuridomorpha</taxon>
        <taxon>Oxyuroidea</taxon>
        <taxon>Oxyuridae</taxon>
        <taxon>Syphacia</taxon>
    </lineage>
</organism>
<dbReference type="SUPFAM" id="SSF54427">
    <property type="entry name" value="NTF2-like"/>
    <property type="match status" value="1"/>
</dbReference>
<keyword evidence="2" id="KW-0809">Transit peptide</keyword>
<feature type="compositionally biased region" description="Acidic residues" evidence="9">
    <location>
        <begin position="413"/>
        <end position="431"/>
    </location>
</feature>
<keyword evidence="11" id="KW-1185">Reference proteome</keyword>
<dbReference type="PANTHER" id="PTHR28554">
    <property type="entry name" value="39S RIBOSOMAL PROTEIN L45, MITOCHONDRIAL"/>
    <property type="match status" value="1"/>
</dbReference>
<dbReference type="GO" id="GO:0005739">
    <property type="term" value="C:mitochondrion"/>
    <property type="evidence" value="ECO:0007669"/>
    <property type="project" value="UniProtKB-SubCell"/>
</dbReference>
<evidence type="ECO:0000256" key="3">
    <source>
        <dbReference type="ARBA" id="ARBA00022980"/>
    </source>
</evidence>
<feature type="compositionally biased region" description="Acidic residues" evidence="9">
    <location>
        <begin position="392"/>
        <end position="403"/>
    </location>
</feature>
<dbReference type="GO" id="GO:0006406">
    <property type="term" value="P:mRNA export from nucleus"/>
    <property type="evidence" value="ECO:0007669"/>
    <property type="project" value="UniProtKB-UniRule"/>
</dbReference>
<dbReference type="SMART" id="SM00978">
    <property type="entry name" value="Tim44"/>
    <property type="match status" value="1"/>
</dbReference>
<comment type="similarity">
    <text evidence="7">Belongs to the mitochondrion-specific ribosomal protein mL45 family.</text>
</comment>
<dbReference type="InterPro" id="IPR032710">
    <property type="entry name" value="NTF2-like_dom_sf"/>
</dbReference>
<name>A0A0N5A9J9_9BILA</name>
<keyword evidence="4" id="KW-0496">Mitochondrion</keyword>
<keyword evidence="3" id="KW-0689">Ribosomal protein</keyword>
<dbReference type="Gene3D" id="3.10.450.240">
    <property type="match status" value="1"/>
</dbReference>
<reference evidence="12" key="1">
    <citation type="submission" date="2017-02" db="UniProtKB">
        <authorList>
            <consortium name="WormBaseParasite"/>
        </authorList>
    </citation>
    <scope>IDENTIFICATION</scope>
</reference>
<dbReference type="GO" id="GO:0008541">
    <property type="term" value="C:proteasome regulatory particle, lid subcomplex"/>
    <property type="evidence" value="ECO:0007669"/>
    <property type="project" value="UniProtKB-UniRule"/>
</dbReference>
<proteinExistence type="inferred from homology"/>
<accession>A0A0N5A9J9</accession>
<dbReference type="GO" id="GO:1990904">
    <property type="term" value="C:ribonucleoprotein complex"/>
    <property type="evidence" value="ECO:0007669"/>
    <property type="project" value="UniProtKB-KW"/>
</dbReference>
<feature type="region of interest" description="Disordered" evidence="9">
    <location>
        <begin position="379"/>
        <end position="440"/>
    </location>
</feature>
<dbReference type="GO" id="GO:0043248">
    <property type="term" value="P:proteasome assembly"/>
    <property type="evidence" value="ECO:0007669"/>
    <property type="project" value="UniProtKB-UniRule"/>
</dbReference>
<dbReference type="InterPro" id="IPR007379">
    <property type="entry name" value="Tim44-like_dom"/>
</dbReference>
<sequence length="440" mass="51536">MLGSRFISQLQPISVAIGITTASPQWFYAQKMYVHHHNEADDMLLFLGIKRSHRARANRHTQINERHTRRLYFFDTMAHTRQFLQLRGLKTVLIDLPDDSIKQKMDSMTPMEFRTYLLRRGLNPYKHMQPRAWSEHQITFSSFSKEVKFLIFLFFLIYATIEQDILPDTFLSGSLSEKGAEIKKRVLNRWNSYKNGSMRIRKKEGFENFDPKKFGPTADTIYVEAHKALVARDKKLIHRYLTENAFQKMWPDVEKGTVVWDLLQHVEPSKVVAIRCGDIPVKSGNDIAQITVRMHTIQKLAIFDRFGHLVLGSEKETRPVLEYVVFENHIANLDGLWRLHDKLYPKWTHGKQPSTLTVVVAVVQIFNLSLTVMSANDKQNSVEQPKKVEVQSVEEDDEFEEFPLQDWQAKENADDDDELNVWEDNWDDETHENDFSKQLR</sequence>
<evidence type="ECO:0000256" key="1">
    <source>
        <dbReference type="ARBA" id="ARBA00004173"/>
    </source>
</evidence>
<dbReference type="InterPro" id="IPR007834">
    <property type="entry name" value="DSS1_SEM1"/>
</dbReference>
<keyword evidence="8" id="KW-0647">Proteasome</keyword>
<dbReference type="AlphaFoldDB" id="A0A0N5A9J9"/>
<evidence type="ECO:0000256" key="9">
    <source>
        <dbReference type="SAM" id="MobiDB-lite"/>
    </source>
</evidence>
<evidence type="ECO:0000256" key="8">
    <source>
        <dbReference type="RuleBase" id="RU369057"/>
    </source>
</evidence>
<dbReference type="CDD" id="cd13768">
    <property type="entry name" value="DSS1_Sem1"/>
    <property type="match status" value="1"/>
</dbReference>
<dbReference type="SMART" id="SM01385">
    <property type="entry name" value="DSS1_SEM1"/>
    <property type="match status" value="1"/>
</dbReference>
<dbReference type="STRING" id="451379.A0A0N5A9J9"/>
<evidence type="ECO:0000256" key="4">
    <source>
        <dbReference type="ARBA" id="ARBA00023128"/>
    </source>
</evidence>
<evidence type="ECO:0000313" key="12">
    <source>
        <dbReference type="WBParaSite" id="SMUV_0000078001-mRNA-1"/>
    </source>
</evidence>
<dbReference type="InterPro" id="IPR051975">
    <property type="entry name" value="mtLSU_mL45"/>
</dbReference>
<feature type="domain" description="Tim44-like" evidence="10">
    <location>
        <begin position="196"/>
        <end position="344"/>
    </location>
</feature>
<evidence type="ECO:0000256" key="2">
    <source>
        <dbReference type="ARBA" id="ARBA00022946"/>
    </source>
</evidence>
<dbReference type="GO" id="GO:0005634">
    <property type="term" value="C:nucleus"/>
    <property type="evidence" value="ECO:0007669"/>
    <property type="project" value="UniProtKB-SubCell"/>
</dbReference>
<dbReference type="Proteomes" id="UP000046393">
    <property type="component" value="Unplaced"/>
</dbReference>
<evidence type="ECO:0000259" key="10">
    <source>
        <dbReference type="SMART" id="SM00978"/>
    </source>
</evidence>
<keyword evidence="5" id="KW-0687">Ribonucleoprotein</keyword>
<dbReference type="Pfam" id="PF04280">
    <property type="entry name" value="Tim44"/>
    <property type="match status" value="1"/>
</dbReference>